<dbReference type="PANTHER" id="PTHR33112:SF12">
    <property type="entry name" value="HETEROKARYON INCOMPATIBILITY DOMAIN-CONTAINING PROTEIN"/>
    <property type="match status" value="1"/>
</dbReference>
<keyword evidence="3" id="KW-1185">Reference proteome</keyword>
<comment type="caution">
    <text evidence="2">The sequence shown here is derived from an EMBL/GenBank/DDBJ whole genome shotgun (WGS) entry which is preliminary data.</text>
</comment>
<name>A0AAN6NMD9_9PEZI</name>
<dbReference type="AlphaFoldDB" id="A0AAN6NMD9"/>
<evidence type="ECO:0000259" key="1">
    <source>
        <dbReference type="Pfam" id="PF06985"/>
    </source>
</evidence>
<dbReference type="InterPro" id="IPR010730">
    <property type="entry name" value="HET"/>
</dbReference>
<dbReference type="EMBL" id="MU859259">
    <property type="protein sequence ID" value="KAK3948519.1"/>
    <property type="molecule type" value="Genomic_DNA"/>
</dbReference>
<reference evidence="2" key="2">
    <citation type="submission" date="2023-06" db="EMBL/GenBank/DDBJ databases">
        <authorList>
            <consortium name="Lawrence Berkeley National Laboratory"/>
            <person name="Mondo S.J."/>
            <person name="Hensen N."/>
            <person name="Bonometti L."/>
            <person name="Westerberg I."/>
            <person name="Brannstrom I.O."/>
            <person name="Guillou S."/>
            <person name="Cros-Aarteil S."/>
            <person name="Calhoun S."/>
            <person name="Haridas S."/>
            <person name="Kuo A."/>
            <person name="Pangilinan J."/>
            <person name="Riley R."/>
            <person name="Labutti K."/>
            <person name="Andreopoulos B."/>
            <person name="Lipzen A."/>
            <person name="Chen C."/>
            <person name="Yanf M."/>
            <person name="Daum C."/>
            <person name="Ng V."/>
            <person name="Clum A."/>
            <person name="Steindorff A."/>
            <person name="Ohm R."/>
            <person name="Martin F."/>
            <person name="Silar P."/>
            <person name="Natvig D."/>
            <person name="Lalanne C."/>
            <person name="Gautier V."/>
            <person name="Ament-Velasquez S.L."/>
            <person name="Kruys A."/>
            <person name="Hutchinson M.I."/>
            <person name="Powell A.J."/>
            <person name="Barry K."/>
            <person name="Miller A.N."/>
            <person name="Grigoriev I.V."/>
            <person name="Debuchy R."/>
            <person name="Gladieux P."/>
            <person name="Thoren M.H."/>
            <person name="Johannesson H."/>
        </authorList>
    </citation>
    <scope>NUCLEOTIDE SEQUENCE</scope>
    <source>
        <strain evidence="2">CBS 626.80</strain>
    </source>
</reference>
<dbReference type="Proteomes" id="UP001303222">
    <property type="component" value="Unassembled WGS sequence"/>
</dbReference>
<dbReference type="Pfam" id="PF06985">
    <property type="entry name" value="HET"/>
    <property type="match status" value="1"/>
</dbReference>
<feature type="domain" description="Heterokaryon incompatibility" evidence="1">
    <location>
        <begin position="284"/>
        <end position="423"/>
    </location>
</feature>
<evidence type="ECO:0000313" key="3">
    <source>
        <dbReference type="Proteomes" id="UP001303222"/>
    </source>
</evidence>
<gene>
    <name evidence="2" type="ORF">QBC32DRAFT_54947</name>
</gene>
<reference evidence="2" key="1">
    <citation type="journal article" date="2023" name="Mol. Phylogenet. Evol.">
        <title>Genome-scale phylogeny and comparative genomics of the fungal order Sordariales.</title>
        <authorList>
            <person name="Hensen N."/>
            <person name="Bonometti L."/>
            <person name="Westerberg I."/>
            <person name="Brannstrom I.O."/>
            <person name="Guillou S."/>
            <person name="Cros-Aarteil S."/>
            <person name="Calhoun S."/>
            <person name="Haridas S."/>
            <person name="Kuo A."/>
            <person name="Mondo S."/>
            <person name="Pangilinan J."/>
            <person name="Riley R."/>
            <person name="LaButti K."/>
            <person name="Andreopoulos B."/>
            <person name="Lipzen A."/>
            <person name="Chen C."/>
            <person name="Yan M."/>
            <person name="Daum C."/>
            <person name="Ng V."/>
            <person name="Clum A."/>
            <person name="Steindorff A."/>
            <person name="Ohm R.A."/>
            <person name="Martin F."/>
            <person name="Silar P."/>
            <person name="Natvig D.O."/>
            <person name="Lalanne C."/>
            <person name="Gautier V."/>
            <person name="Ament-Velasquez S.L."/>
            <person name="Kruys A."/>
            <person name="Hutchinson M.I."/>
            <person name="Powell A.J."/>
            <person name="Barry K."/>
            <person name="Miller A.N."/>
            <person name="Grigoriev I.V."/>
            <person name="Debuchy R."/>
            <person name="Gladieux P."/>
            <person name="Hiltunen Thoren M."/>
            <person name="Johannesson H."/>
        </authorList>
    </citation>
    <scope>NUCLEOTIDE SEQUENCE</scope>
    <source>
        <strain evidence="2">CBS 626.80</strain>
    </source>
</reference>
<proteinExistence type="predicted"/>
<organism evidence="2 3">
    <name type="scientific">Pseudoneurospora amorphoporcata</name>
    <dbReference type="NCBI Taxonomy" id="241081"/>
    <lineage>
        <taxon>Eukaryota</taxon>
        <taxon>Fungi</taxon>
        <taxon>Dikarya</taxon>
        <taxon>Ascomycota</taxon>
        <taxon>Pezizomycotina</taxon>
        <taxon>Sordariomycetes</taxon>
        <taxon>Sordariomycetidae</taxon>
        <taxon>Sordariales</taxon>
        <taxon>Sordariaceae</taxon>
        <taxon>Pseudoneurospora</taxon>
    </lineage>
</organism>
<sequence length="759" mass="86163">MASQDSRLCIFCRELEPASSPCPFVQRSQAEGNESGLSEPEVQFNELCPLSVDDEKLLRQLQDKLSSLCKRCADYNPLKAFELAEPLPSGLLPLDDDGFRQYIDRIKAYELDLGELGSLGLSASCPFCRLIYRIMPTKGIRPDTTGMKLIPYRAYVRHTGWEYLPEKTRAQSAIFLGLRHLSHIVHGIQVPLLFSDDEPGVRSPEMTGPAICLATEDTFPGRQEYNGRLVEPYVDFEFTKNGLDVCWNNHKEYCISTRPKELFTTKMIDVLERKVVPYPEGCEYVALSYTWGGVMPEEGALDKRTLPQTIEDSITVTKKLGKRYLWVDALCVNQNPWETLSVQEQAEKTQQLAMMDLIYQCAAVTLIALSGQNSNAGLCGVARPREMQLQETINGRKLFTIPAIVEDEIAASAWDTRAWTFQEGMLSKRSLFFSDKQLGISCQRFGAPDAYDPSCYGHLSNRPMDSFRQLMNGFNLVDSTNVSVTNPQRILLYAGLIMDYTRRQMSWPSDSLNACLGLLSALQRRLFPLGFEWGLPLREVPLTLGWSHDWQFPEPKKLHGDGDSSPPWDIARPQRREGFPSWSWCGWEGHVTFGQTSLQDGSLMSAGKGRGGRDVTSDMVPEFIGCKGKRLTVEGYVCKFYIRTEPFSEVFLTKPETDGEESLGIVSERNFPHPYTLKTGEYECLVLERLRHMHTQGHGQERKFVKDTVYMIVLDWVHVTSQDGSMREEVVAERRTFVTVQSDVEFEKFKPVKRMVHLE</sequence>
<accession>A0AAN6NMD9</accession>
<protein>
    <submittedName>
        <fullName evidence="2">HET-domain-containing protein</fullName>
    </submittedName>
</protein>
<evidence type="ECO:0000313" key="2">
    <source>
        <dbReference type="EMBL" id="KAK3948519.1"/>
    </source>
</evidence>
<dbReference type="PANTHER" id="PTHR33112">
    <property type="entry name" value="DOMAIN PROTEIN, PUTATIVE-RELATED"/>
    <property type="match status" value="1"/>
</dbReference>